<gene>
    <name evidence="2" type="ORF">H312_00395</name>
</gene>
<keyword evidence="3" id="KW-1185">Reference proteome</keyword>
<keyword evidence="1" id="KW-0647">Proteasome</keyword>
<dbReference type="Pfam" id="PF00227">
    <property type="entry name" value="Proteasome"/>
    <property type="match status" value="1"/>
</dbReference>
<dbReference type="PANTHER" id="PTHR11599">
    <property type="entry name" value="PROTEASOME SUBUNIT ALPHA/BETA"/>
    <property type="match status" value="1"/>
</dbReference>
<dbReference type="EMBL" id="KK365132">
    <property type="protein sequence ID" value="KCZ82120.1"/>
    <property type="molecule type" value="Genomic_DNA"/>
</dbReference>
<proteinExistence type="predicted"/>
<dbReference type="GO" id="GO:0005839">
    <property type="term" value="C:proteasome core complex"/>
    <property type="evidence" value="ECO:0007669"/>
    <property type="project" value="InterPro"/>
</dbReference>
<reference evidence="2 3" key="2">
    <citation type="submission" date="2014-03" db="EMBL/GenBank/DDBJ databases">
        <title>The Genome Sequence of Anncaliia algerae insect isolate PRA339.</title>
        <authorList>
            <consortium name="The Broad Institute Genome Sequencing Platform"/>
            <consortium name="The Broad Institute Genome Sequencing Center for Infectious Disease"/>
            <person name="Cuomo C."/>
            <person name="Becnel J."/>
            <person name="Sanscrainte N."/>
            <person name="Walker B."/>
            <person name="Young S.K."/>
            <person name="Zeng Q."/>
            <person name="Gargeya S."/>
            <person name="Fitzgerald M."/>
            <person name="Haas B."/>
            <person name="Abouelleil A."/>
            <person name="Alvarado L."/>
            <person name="Arachchi H.M."/>
            <person name="Berlin A.M."/>
            <person name="Chapman S.B."/>
            <person name="Dewar J."/>
            <person name="Goldberg J."/>
            <person name="Griggs A."/>
            <person name="Gujja S."/>
            <person name="Hansen M."/>
            <person name="Howarth C."/>
            <person name="Imamovic A."/>
            <person name="Larimer J."/>
            <person name="McCowan C."/>
            <person name="Murphy C."/>
            <person name="Neiman D."/>
            <person name="Pearson M."/>
            <person name="Priest M."/>
            <person name="Roberts A."/>
            <person name="Saif S."/>
            <person name="Shea T."/>
            <person name="Sisk P."/>
            <person name="Sykes S."/>
            <person name="Wortman J."/>
            <person name="Nusbaum C."/>
            <person name="Birren B."/>
        </authorList>
    </citation>
    <scope>NUCLEOTIDE SEQUENCE [LARGE SCALE GENOMIC DNA]</scope>
    <source>
        <strain evidence="2 3">PRA339</strain>
    </source>
</reference>
<dbReference type="Proteomes" id="UP000030655">
    <property type="component" value="Unassembled WGS sequence"/>
</dbReference>
<dbReference type="Gene3D" id="3.60.20.10">
    <property type="entry name" value="Glutamine Phosphoribosylpyrophosphate, subunit 1, domain 1"/>
    <property type="match status" value="1"/>
</dbReference>
<dbReference type="InterPro" id="IPR029055">
    <property type="entry name" value="Ntn_hydrolases_N"/>
</dbReference>
<dbReference type="OrthoDB" id="431557at2759"/>
<dbReference type="AlphaFoldDB" id="A0A059F4L7"/>
<dbReference type="InterPro" id="IPR001353">
    <property type="entry name" value="Proteasome_sua/b"/>
</dbReference>
<dbReference type="HOGENOM" id="CLU_035750_8_1_1"/>
<evidence type="ECO:0000313" key="3">
    <source>
        <dbReference type="Proteomes" id="UP000030655"/>
    </source>
</evidence>
<sequence length="227" mass="25643">MAEYSQYESVDTFTPEGKVKALEYIRNTVDLGNTTIALGNKKCGVLLAYTGKKSVLAHKQPKIFKISEKAIFSFAGITNDGLDIVKYLIDLSVWEEIYKNREIHPIKVFDDLREEASLRTLYSRNRMYGCGGILLSSYNNEINIVEFEPAGNVQYVNAVSIGSRSQSAKTILENYSGDYENADRNALIKIAIEALRNAHPDEELNSDNLEVWCLEDKAYIVESFDFN</sequence>
<evidence type="ECO:0000313" key="2">
    <source>
        <dbReference type="EMBL" id="KCZ82120.1"/>
    </source>
</evidence>
<reference evidence="3" key="1">
    <citation type="submission" date="2013-02" db="EMBL/GenBank/DDBJ databases">
        <authorList>
            <consortium name="The Broad Institute Genome Sequencing Platform"/>
            <person name="Cuomo C."/>
            <person name="Becnel J."/>
            <person name="Sanscrainte N."/>
            <person name="Walker B."/>
            <person name="Young S.K."/>
            <person name="Zeng Q."/>
            <person name="Gargeya S."/>
            <person name="Fitzgerald M."/>
            <person name="Haas B."/>
            <person name="Abouelleil A."/>
            <person name="Alvarado L."/>
            <person name="Arachchi H.M."/>
            <person name="Berlin A.M."/>
            <person name="Chapman S.B."/>
            <person name="Dewar J."/>
            <person name="Goldberg J."/>
            <person name="Griggs A."/>
            <person name="Gujja S."/>
            <person name="Hansen M."/>
            <person name="Howarth C."/>
            <person name="Imamovic A."/>
            <person name="Larimer J."/>
            <person name="McCowan C."/>
            <person name="Murphy C."/>
            <person name="Neiman D."/>
            <person name="Pearson M."/>
            <person name="Priest M."/>
            <person name="Roberts A."/>
            <person name="Saif S."/>
            <person name="Shea T."/>
            <person name="Sisk P."/>
            <person name="Sykes S."/>
            <person name="Wortman J."/>
            <person name="Nusbaum C."/>
            <person name="Birren B."/>
        </authorList>
    </citation>
    <scope>NUCLEOTIDE SEQUENCE [LARGE SCALE GENOMIC DNA]</scope>
    <source>
        <strain evidence="3">PRA339</strain>
    </source>
</reference>
<protein>
    <recommendedName>
        <fullName evidence="4">Proteasome alpha-type subunits domain-containing protein</fullName>
    </recommendedName>
</protein>
<evidence type="ECO:0008006" key="4">
    <source>
        <dbReference type="Google" id="ProtNLM"/>
    </source>
</evidence>
<dbReference type="VEuPathDB" id="MicrosporidiaDB:H312_00395"/>
<name>A0A059F4L7_9MICR</name>
<dbReference type="STRING" id="1288291.A0A059F4L7"/>
<dbReference type="GO" id="GO:0051603">
    <property type="term" value="P:proteolysis involved in protein catabolic process"/>
    <property type="evidence" value="ECO:0007669"/>
    <property type="project" value="InterPro"/>
</dbReference>
<organism evidence="2 3">
    <name type="scientific">Anncaliia algerae PRA339</name>
    <dbReference type="NCBI Taxonomy" id="1288291"/>
    <lineage>
        <taxon>Eukaryota</taxon>
        <taxon>Fungi</taxon>
        <taxon>Fungi incertae sedis</taxon>
        <taxon>Microsporidia</taxon>
        <taxon>Tubulinosematoidea</taxon>
        <taxon>Tubulinosematidae</taxon>
        <taxon>Anncaliia</taxon>
    </lineage>
</organism>
<dbReference type="SUPFAM" id="SSF56235">
    <property type="entry name" value="N-terminal nucleophile aminohydrolases (Ntn hydrolases)"/>
    <property type="match status" value="1"/>
</dbReference>
<dbReference type="InterPro" id="IPR050115">
    <property type="entry name" value="Proteasome_alpha"/>
</dbReference>
<evidence type="ECO:0000256" key="1">
    <source>
        <dbReference type="ARBA" id="ARBA00022942"/>
    </source>
</evidence>
<accession>A0A059F4L7</accession>